<sequence length="412" mass="44204">MKGHHLLLGFGILSLGISLSLTVLILATVVTLLGGYASTEAQSVATVLGFTCVAGGLCCAVLSGLQFAQLSAQERGERNGQLREAQWSEALLAWAYHDTPLPQPLDQAGAETLLKLRDTITGEHSDKLQDLYAQEGWLARDLTALARPYLSVVARAQIIERLALLREARALDALSHELTHPHREIRALALLALSRSVGRLNLGHDDRQTRTLALHTAIIRGQFSVGQVQEALTLLGDAGHPLARNLLTTGTLALRVATLEVLSRQRSSALHDDVTGLLYAGQDELRAGALKVFVRSGQVPAEAAAVVLALTADPTSFVRLQATRAAAHLTPCPLERLWVLMGDGHWWVRRAAAQGLSQTPAGQNLLHRARSSHPDRFARDAATEALSASTEHTGTAVPSTVHVRTPWVAGQA</sequence>
<evidence type="ECO:0000313" key="2">
    <source>
        <dbReference type="EMBL" id="GGK18921.1"/>
    </source>
</evidence>
<dbReference type="Gene3D" id="1.25.10.10">
    <property type="entry name" value="Leucine-rich Repeat Variant"/>
    <property type="match status" value="1"/>
</dbReference>
<dbReference type="EMBL" id="BMPP01000003">
    <property type="protein sequence ID" value="GGK18921.1"/>
    <property type="molecule type" value="Genomic_DNA"/>
</dbReference>
<name>A0ABQ2ERI3_9DEIO</name>
<dbReference type="Proteomes" id="UP000647587">
    <property type="component" value="Unassembled WGS sequence"/>
</dbReference>
<reference evidence="3" key="1">
    <citation type="journal article" date="2019" name="Int. J. Syst. Evol. Microbiol.">
        <title>The Global Catalogue of Microorganisms (GCM) 10K type strain sequencing project: providing services to taxonomists for standard genome sequencing and annotation.</title>
        <authorList>
            <consortium name="The Broad Institute Genomics Platform"/>
            <consortium name="The Broad Institute Genome Sequencing Center for Infectious Disease"/>
            <person name="Wu L."/>
            <person name="Ma J."/>
        </authorList>
    </citation>
    <scope>NUCLEOTIDE SEQUENCE [LARGE SCALE GENOMIC DNA]</scope>
    <source>
        <strain evidence="3">JCM 30331</strain>
    </source>
</reference>
<keyword evidence="1" id="KW-0812">Transmembrane</keyword>
<keyword evidence="1" id="KW-1133">Transmembrane helix</keyword>
<keyword evidence="3" id="KW-1185">Reference proteome</keyword>
<evidence type="ECO:0000256" key="1">
    <source>
        <dbReference type="SAM" id="Phobius"/>
    </source>
</evidence>
<dbReference type="RefSeq" id="WP_189005182.1">
    <property type="nucleotide sequence ID" value="NZ_BMPP01000003.1"/>
</dbReference>
<protein>
    <recommendedName>
        <fullName evidence="4">HEAT repeat domain-containing protein</fullName>
    </recommendedName>
</protein>
<feature type="transmembrane region" description="Helical" evidence="1">
    <location>
        <begin position="45"/>
        <end position="68"/>
    </location>
</feature>
<gene>
    <name evidence="2" type="ORF">GCM10008955_10410</name>
</gene>
<dbReference type="InterPro" id="IPR016024">
    <property type="entry name" value="ARM-type_fold"/>
</dbReference>
<feature type="transmembrane region" description="Helical" evidence="1">
    <location>
        <begin position="7"/>
        <end position="33"/>
    </location>
</feature>
<comment type="caution">
    <text evidence="2">The sequence shown here is derived from an EMBL/GenBank/DDBJ whole genome shotgun (WGS) entry which is preliminary data.</text>
</comment>
<dbReference type="SUPFAM" id="SSF48371">
    <property type="entry name" value="ARM repeat"/>
    <property type="match status" value="1"/>
</dbReference>
<evidence type="ECO:0000313" key="3">
    <source>
        <dbReference type="Proteomes" id="UP000647587"/>
    </source>
</evidence>
<keyword evidence="1" id="KW-0472">Membrane</keyword>
<evidence type="ECO:0008006" key="4">
    <source>
        <dbReference type="Google" id="ProtNLM"/>
    </source>
</evidence>
<accession>A0ABQ2ERI3</accession>
<dbReference type="InterPro" id="IPR011989">
    <property type="entry name" value="ARM-like"/>
</dbReference>
<proteinExistence type="predicted"/>
<organism evidence="2 3">
    <name type="scientific">Deinococcus malanensis</name>
    <dbReference type="NCBI Taxonomy" id="1706855"/>
    <lineage>
        <taxon>Bacteria</taxon>
        <taxon>Thermotogati</taxon>
        <taxon>Deinococcota</taxon>
        <taxon>Deinococci</taxon>
        <taxon>Deinococcales</taxon>
        <taxon>Deinococcaceae</taxon>
        <taxon>Deinococcus</taxon>
    </lineage>
</organism>